<name>A0A7G7WWF3_9CAUD</name>
<dbReference type="Proteomes" id="UP000515855">
    <property type="component" value="Segment"/>
</dbReference>
<protein>
    <submittedName>
        <fullName evidence="1">Uncharacterized protein</fullName>
    </submittedName>
</protein>
<dbReference type="EMBL" id="MT778837">
    <property type="protein sequence ID" value="QNH71547.1"/>
    <property type="molecule type" value="Genomic_DNA"/>
</dbReference>
<keyword evidence="2" id="KW-1185">Reference proteome</keyword>
<evidence type="ECO:0000313" key="1">
    <source>
        <dbReference type="EMBL" id="QNH71547.1"/>
    </source>
</evidence>
<reference evidence="1 2" key="1">
    <citation type="submission" date="2020-07" db="EMBL/GenBank/DDBJ databases">
        <title>Complete genome sequence of Rhizobium leguminosarum bacteriophage vB_RlegM_AF3.</title>
        <authorList>
            <person name="Gunathilake D."/>
            <person name="Mackenzie K.D."/>
            <person name="Yost C.K."/>
            <person name="Hynes M.F."/>
        </authorList>
    </citation>
    <scope>NUCLEOTIDE SEQUENCE [LARGE SCALE GENOMIC DNA]</scope>
</reference>
<evidence type="ECO:0000313" key="2">
    <source>
        <dbReference type="Proteomes" id="UP000515855"/>
    </source>
</evidence>
<organism evidence="1 2">
    <name type="scientific">Rhizobium phage AF3</name>
    <dbReference type="NCBI Taxonomy" id="2763529"/>
    <lineage>
        <taxon>Viruses</taxon>
        <taxon>Duplodnaviria</taxon>
        <taxon>Heunggongvirae</taxon>
        <taxon>Uroviricota</taxon>
        <taxon>Caudoviricetes</taxon>
        <taxon>Pootjesviridae</taxon>
        <taxon>Innesvirus</taxon>
        <taxon>Innesvirus AF3</taxon>
    </lineage>
</organism>
<proteinExistence type="predicted"/>
<gene>
    <name evidence="1" type="ORF">AF3_004</name>
</gene>
<sequence length="85" mass="9820">MTPELVEELKKISEGLNDINMQITEFIRPLGCKVDEYFTRLLEIADETKDPRILKTIQILNEGTLESWINAEDSLDFLDYISGEN</sequence>
<accession>A0A7G7WWF3</accession>